<proteinExistence type="predicted"/>
<gene>
    <name evidence="1" type="ORF">F5X68DRAFT_7764</name>
</gene>
<sequence length="200" mass="21907">MSTGYCRCKYCMLYSRRETARRVVWRMNKQSCVESGVMLMRVRRYRRRSVVPVVIMGPRGGRSLVMSGERRPSEERQGSALFGKTVNSQGLGSLHESPGKGGAVTVCFALSVSTTMATNDVRTGPKKVSEVTGGGMAETAGYGCARQESRPAGSRWKARTWDVSCETDGSRCREPGGAKAWVGGTRWCGEVDVCDDEESR</sequence>
<accession>A0A9P8VCX0</accession>
<organism evidence="1 2">
    <name type="scientific">Plectosphaerella plurivora</name>
    <dbReference type="NCBI Taxonomy" id="936078"/>
    <lineage>
        <taxon>Eukaryota</taxon>
        <taxon>Fungi</taxon>
        <taxon>Dikarya</taxon>
        <taxon>Ascomycota</taxon>
        <taxon>Pezizomycotina</taxon>
        <taxon>Sordariomycetes</taxon>
        <taxon>Hypocreomycetidae</taxon>
        <taxon>Glomerellales</taxon>
        <taxon>Plectosphaerellaceae</taxon>
        <taxon>Plectosphaerella</taxon>
    </lineage>
</organism>
<evidence type="ECO:0000313" key="2">
    <source>
        <dbReference type="Proteomes" id="UP000770015"/>
    </source>
</evidence>
<reference evidence="1" key="1">
    <citation type="journal article" date="2021" name="Nat. Commun.">
        <title>Genetic determinants of endophytism in the Arabidopsis root mycobiome.</title>
        <authorList>
            <person name="Mesny F."/>
            <person name="Miyauchi S."/>
            <person name="Thiergart T."/>
            <person name="Pickel B."/>
            <person name="Atanasova L."/>
            <person name="Karlsson M."/>
            <person name="Huettel B."/>
            <person name="Barry K.W."/>
            <person name="Haridas S."/>
            <person name="Chen C."/>
            <person name="Bauer D."/>
            <person name="Andreopoulos W."/>
            <person name="Pangilinan J."/>
            <person name="LaButti K."/>
            <person name="Riley R."/>
            <person name="Lipzen A."/>
            <person name="Clum A."/>
            <person name="Drula E."/>
            <person name="Henrissat B."/>
            <person name="Kohler A."/>
            <person name="Grigoriev I.V."/>
            <person name="Martin F.M."/>
            <person name="Hacquard S."/>
        </authorList>
    </citation>
    <scope>NUCLEOTIDE SEQUENCE</scope>
    <source>
        <strain evidence="1">MPI-SDFR-AT-0117</strain>
    </source>
</reference>
<protein>
    <submittedName>
        <fullName evidence="1">Uncharacterized protein</fullName>
    </submittedName>
</protein>
<dbReference type="Proteomes" id="UP000770015">
    <property type="component" value="Unassembled WGS sequence"/>
</dbReference>
<keyword evidence="2" id="KW-1185">Reference proteome</keyword>
<dbReference type="EMBL" id="JAGSXJ010000010">
    <property type="protein sequence ID" value="KAH6687981.1"/>
    <property type="molecule type" value="Genomic_DNA"/>
</dbReference>
<evidence type="ECO:0000313" key="1">
    <source>
        <dbReference type="EMBL" id="KAH6687981.1"/>
    </source>
</evidence>
<dbReference type="AlphaFoldDB" id="A0A9P8VCX0"/>
<name>A0A9P8VCX0_9PEZI</name>
<comment type="caution">
    <text evidence="1">The sequence shown here is derived from an EMBL/GenBank/DDBJ whole genome shotgun (WGS) entry which is preliminary data.</text>
</comment>